<evidence type="ECO:0000313" key="1">
    <source>
        <dbReference type="EMBL" id="HIW13568.1"/>
    </source>
</evidence>
<dbReference type="SUPFAM" id="SSF53474">
    <property type="entry name" value="alpha/beta-Hydrolases"/>
    <property type="match status" value="1"/>
</dbReference>
<comment type="caution">
    <text evidence="1">The sequence shown here is derived from an EMBL/GenBank/DDBJ whole genome shotgun (WGS) entry which is preliminary data.</text>
</comment>
<name>A0A9D1QIA4_9STAP</name>
<dbReference type="InterPro" id="IPR012354">
    <property type="entry name" value="Esterase_lipase"/>
</dbReference>
<evidence type="ECO:0000313" key="2">
    <source>
        <dbReference type="Proteomes" id="UP000823989"/>
    </source>
</evidence>
<dbReference type="Gene3D" id="3.40.50.1820">
    <property type="entry name" value="alpha/beta hydrolase"/>
    <property type="match status" value="1"/>
</dbReference>
<sequence>MHGYTGGRHELEPLFVYLKSRYEFEYEFPVYPGHGTVLDLTEVTGDEWYQEAWDAFTELQKRVDRVYVIGFSMGGVFGAHIAQKGKVEKLLLIAPAFDYTKITKLGELGLTPTHFSEHMKLNMYGKIKGRVKDIPFRAFQEFKAIVETKKEGLENISADTLIVHGKLDLLVPYKSSIRAAERIPGAGLELLDGAPHLFAYTEESQLELNIAAERFLFKDS</sequence>
<dbReference type="Proteomes" id="UP000823989">
    <property type="component" value="Unassembled WGS sequence"/>
</dbReference>
<reference evidence="1" key="2">
    <citation type="submission" date="2021-04" db="EMBL/GenBank/DDBJ databases">
        <authorList>
            <person name="Gilroy R."/>
        </authorList>
    </citation>
    <scope>NUCLEOTIDE SEQUENCE</scope>
    <source>
        <strain evidence="1">ChiHjej13B12-752</strain>
    </source>
</reference>
<dbReference type="GO" id="GO:0052689">
    <property type="term" value="F:carboxylic ester hydrolase activity"/>
    <property type="evidence" value="ECO:0007669"/>
    <property type="project" value="InterPro"/>
</dbReference>
<reference evidence="1" key="1">
    <citation type="journal article" date="2021" name="PeerJ">
        <title>Extensive microbial diversity within the chicken gut microbiome revealed by metagenomics and culture.</title>
        <authorList>
            <person name="Gilroy R."/>
            <person name="Ravi A."/>
            <person name="Getino M."/>
            <person name="Pursley I."/>
            <person name="Horton D.L."/>
            <person name="Alikhan N.F."/>
            <person name="Baker D."/>
            <person name="Gharbi K."/>
            <person name="Hall N."/>
            <person name="Watson M."/>
            <person name="Adriaenssens E.M."/>
            <person name="Foster-Nyarko E."/>
            <person name="Jarju S."/>
            <person name="Secka A."/>
            <person name="Antonio M."/>
            <person name="Oren A."/>
            <person name="Chaudhuri R.R."/>
            <person name="La Ragione R."/>
            <person name="Hildebrand F."/>
            <person name="Pallen M.J."/>
        </authorList>
    </citation>
    <scope>NUCLEOTIDE SEQUENCE</scope>
    <source>
        <strain evidence="1">ChiHjej13B12-752</strain>
    </source>
</reference>
<organism evidence="1 2">
    <name type="scientific">Candidatus Salinicoccus stercoripullorum</name>
    <dbReference type="NCBI Taxonomy" id="2838756"/>
    <lineage>
        <taxon>Bacteria</taxon>
        <taxon>Bacillati</taxon>
        <taxon>Bacillota</taxon>
        <taxon>Bacilli</taxon>
        <taxon>Bacillales</taxon>
        <taxon>Staphylococcaceae</taxon>
        <taxon>Salinicoccus</taxon>
    </lineage>
</organism>
<evidence type="ECO:0008006" key="3">
    <source>
        <dbReference type="Google" id="ProtNLM"/>
    </source>
</evidence>
<dbReference type="InterPro" id="IPR029058">
    <property type="entry name" value="AB_hydrolase_fold"/>
</dbReference>
<gene>
    <name evidence="1" type="ORF">H9891_10495</name>
</gene>
<protein>
    <recommendedName>
        <fullName evidence="3">Alpha/beta fold hydrolase</fullName>
    </recommendedName>
</protein>
<dbReference type="AlphaFoldDB" id="A0A9D1QIA4"/>
<accession>A0A9D1QIA4</accession>
<proteinExistence type="predicted"/>
<dbReference type="PIRSF" id="PIRSF017388">
    <property type="entry name" value="Esterase_lipase"/>
    <property type="match status" value="1"/>
</dbReference>
<dbReference type="EMBL" id="DXHR01000034">
    <property type="protein sequence ID" value="HIW13568.1"/>
    <property type="molecule type" value="Genomic_DNA"/>
</dbReference>